<dbReference type="AlphaFoldDB" id="A0A1H5RQW9"/>
<name>A0A1H5RQW9_9CLOT</name>
<evidence type="ECO:0000256" key="1">
    <source>
        <dbReference type="SAM" id="Phobius"/>
    </source>
</evidence>
<evidence type="ECO:0000313" key="3">
    <source>
        <dbReference type="Proteomes" id="UP000242850"/>
    </source>
</evidence>
<accession>A0A1H5RQW9</accession>
<gene>
    <name evidence="2" type="ORF">SAMN05660865_00139</name>
</gene>
<feature type="transmembrane region" description="Helical" evidence="1">
    <location>
        <begin position="263"/>
        <end position="284"/>
    </location>
</feature>
<proteinExistence type="predicted"/>
<feature type="transmembrane region" description="Helical" evidence="1">
    <location>
        <begin position="180"/>
        <end position="197"/>
    </location>
</feature>
<keyword evidence="1" id="KW-0472">Membrane</keyword>
<dbReference type="OrthoDB" id="9776502at2"/>
<dbReference type="Pfam" id="PF07613">
    <property type="entry name" value="DUF1576"/>
    <property type="match status" value="2"/>
</dbReference>
<feature type="transmembrane region" description="Helical" evidence="1">
    <location>
        <begin position="83"/>
        <end position="111"/>
    </location>
</feature>
<dbReference type="Proteomes" id="UP000242850">
    <property type="component" value="Unassembled WGS sequence"/>
</dbReference>
<evidence type="ECO:0008006" key="4">
    <source>
        <dbReference type="Google" id="ProtNLM"/>
    </source>
</evidence>
<dbReference type="InterPro" id="IPR011470">
    <property type="entry name" value="DUF1576"/>
</dbReference>
<feature type="transmembrane region" description="Helical" evidence="1">
    <location>
        <begin position="217"/>
        <end position="236"/>
    </location>
</feature>
<feature type="transmembrane region" description="Helical" evidence="1">
    <location>
        <begin position="123"/>
        <end position="143"/>
    </location>
</feature>
<feature type="transmembrane region" description="Helical" evidence="1">
    <location>
        <begin position="314"/>
        <end position="330"/>
    </location>
</feature>
<keyword evidence="1" id="KW-1133">Transmembrane helix</keyword>
<protein>
    <recommendedName>
        <fullName evidence="4">DUF1576 domain-containing protein</fullName>
    </recommendedName>
</protein>
<feature type="transmembrane region" description="Helical" evidence="1">
    <location>
        <begin position="350"/>
        <end position="370"/>
    </location>
</feature>
<evidence type="ECO:0000313" key="2">
    <source>
        <dbReference type="EMBL" id="SEF39891.1"/>
    </source>
</evidence>
<feature type="transmembrane region" description="Helical" evidence="1">
    <location>
        <begin position="149"/>
        <end position="168"/>
    </location>
</feature>
<keyword evidence="3" id="KW-1185">Reference proteome</keyword>
<dbReference type="EMBL" id="FNUK01000001">
    <property type="protein sequence ID" value="SEF39891.1"/>
    <property type="molecule type" value="Genomic_DNA"/>
</dbReference>
<dbReference type="RefSeq" id="WP_103895167.1">
    <property type="nucleotide sequence ID" value="NZ_FNUK01000001.1"/>
</dbReference>
<sequence>MKSTCFFILAIVDLIFILISVIFGDPDKIFLGLASIIKESDILITDYIAIGGIEGAFFNAGLVGLFVLALYRINKLEINGSLIAAHFTTLGFALFGKNVVNIWPMIIGVYLYSLYQREPFKNYILIAVFGTTLSPAVVQFAFLNLFGRFSIVLGILIAVFLGFLFPPLAKFCLKLHQGYCLYNTGLAGGLMATIMMSKFRAFGIDFERRLVLSVGNNLLFTVIFSIIFICFIAYGLRERNLLKKYKELCKTTGRLYSDYHNEFGCRVTFFNMGLLGLIFIYYVILIKGELTGPIIGAILTIVGFGALGKHVLNTIPVLLGTIISSILNIWDVNSQSIILASLFGTNLAPISGEFGWIFGIIAGFLHVSVVMNMSYLHGGLNLYNNGFAGGVVATVLVPIISSIFRKKVEYKY</sequence>
<feature type="transmembrane region" description="Helical" evidence="1">
    <location>
        <begin position="6"/>
        <end position="26"/>
    </location>
</feature>
<organism evidence="2 3">
    <name type="scientific">Caloramator fervidus</name>
    <dbReference type="NCBI Taxonomy" id="29344"/>
    <lineage>
        <taxon>Bacteria</taxon>
        <taxon>Bacillati</taxon>
        <taxon>Bacillota</taxon>
        <taxon>Clostridia</taxon>
        <taxon>Eubacteriales</taxon>
        <taxon>Clostridiaceae</taxon>
        <taxon>Caloramator</taxon>
    </lineage>
</organism>
<feature type="transmembrane region" description="Helical" evidence="1">
    <location>
        <begin position="382"/>
        <end position="404"/>
    </location>
</feature>
<feature type="transmembrane region" description="Helical" evidence="1">
    <location>
        <begin position="290"/>
        <end position="307"/>
    </location>
</feature>
<reference evidence="3" key="1">
    <citation type="submission" date="2016-10" db="EMBL/GenBank/DDBJ databases">
        <authorList>
            <person name="Varghese N."/>
            <person name="Submissions S."/>
        </authorList>
    </citation>
    <scope>NUCLEOTIDE SEQUENCE [LARGE SCALE GENOMIC DNA]</scope>
    <source>
        <strain evidence="3">DSM 5463</strain>
    </source>
</reference>
<feature type="transmembrane region" description="Helical" evidence="1">
    <location>
        <begin position="47"/>
        <end position="71"/>
    </location>
</feature>
<keyword evidence="1" id="KW-0812">Transmembrane</keyword>